<reference evidence="2" key="1">
    <citation type="submission" date="2021-03" db="EMBL/GenBank/DDBJ databases">
        <authorList>
            <person name="Tagirdzhanova G."/>
        </authorList>
    </citation>
    <scope>NUCLEOTIDE SEQUENCE</scope>
</reference>
<feature type="compositionally biased region" description="Basic and acidic residues" evidence="1">
    <location>
        <begin position="138"/>
        <end position="149"/>
    </location>
</feature>
<evidence type="ECO:0000313" key="3">
    <source>
        <dbReference type="Proteomes" id="UP000664169"/>
    </source>
</evidence>
<protein>
    <submittedName>
        <fullName evidence="2">Uncharacterized protein</fullName>
    </submittedName>
</protein>
<feature type="compositionally biased region" description="Polar residues" evidence="1">
    <location>
        <begin position="150"/>
        <end position="159"/>
    </location>
</feature>
<feature type="compositionally biased region" description="Polar residues" evidence="1">
    <location>
        <begin position="222"/>
        <end position="233"/>
    </location>
</feature>
<evidence type="ECO:0000313" key="2">
    <source>
        <dbReference type="EMBL" id="CAF9915208.1"/>
    </source>
</evidence>
<feature type="compositionally biased region" description="Polar residues" evidence="1">
    <location>
        <begin position="192"/>
        <end position="203"/>
    </location>
</feature>
<feature type="region of interest" description="Disordered" evidence="1">
    <location>
        <begin position="214"/>
        <end position="233"/>
    </location>
</feature>
<dbReference type="Proteomes" id="UP000664169">
    <property type="component" value="Unassembled WGS sequence"/>
</dbReference>
<dbReference type="AlphaFoldDB" id="A0A8H3F3X4"/>
<comment type="caution">
    <text evidence="2">The sequence shown here is derived from an EMBL/GenBank/DDBJ whole genome shotgun (WGS) entry which is preliminary data.</text>
</comment>
<keyword evidence="3" id="KW-1185">Reference proteome</keyword>
<proteinExistence type="predicted"/>
<evidence type="ECO:0000256" key="1">
    <source>
        <dbReference type="SAM" id="MobiDB-lite"/>
    </source>
</evidence>
<dbReference type="EMBL" id="CAJPDQ010000010">
    <property type="protein sequence ID" value="CAF9915208.1"/>
    <property type="molecule type" value="Genomic_DNA"/>
</dbReference>
<feature type="region of interest" description="Disordered" evidence="1">
    <location>
        <begin position="183"/>
        <end position="203"/>
    </location>
</feature>
<name>A0A8H3F3X4_9LECA</name>
<feature type="region of interest" description="Disordered" evidence="1">
    <location>
        <begin position="119"/>
        <end position="159"/>
    </location>
</feature>
<gene>
    <name evidence="2" type="ORF">GOMPHAMPRED_000659</name>
</gene>
<dbReference type="OrthoDB" id="5421484at2759"/>
<accession>A0A8H3F3X4</accession>
<organism evidence="2 3">
    <name type="scientific">Gomphillus americanus</name>
    <dbReference type="NCBI Taxonomy" id="1940652"/>
    <lineage>
        <taxon>Eukaryota</taxon>
        <taxon>Fungi</taxon>
        <taxon>Dikarya</taxon>
        <taxon>Ascomycota</taxon>
        <taxon>Pezizomycotina</taxon>
        <taxon>Lecanoromycetes</taxon>
        <taxon>OSLEUM clade</taxon>
        <taxon>Ostropomycetidae</taxon>
        <taxon>Ostropales</taxon>
        <taxon>Graphidaceae</taxon>
        <taxon>Gomphilloideae</taxon>
        <taxon>Gomphillus</taxon>
    </lineage>
</organism>
<sequence length="233" mass="26651">MLSSIGGYMDFQSQEQYLDRGIAVNWGTGVALTGVSTTMAIAYIVHEYCTQSHLSTLSFDHAARGLVRTQRWQNFLSIGKKYLYIIEDKLNEKWRQLFRLQQPSSILLRWSKQLREEEELAEPHNYGTESTVGLQSRPPDDQARQERDTTSTSSSVHYGLQQNIGTQLEQFSSRHRRLLLDEQSPLYDSPVPSRSFTRNSGDFSQDLASRYPFLTFDDESNSPDGSLDNTSDH</sequence>